<sequence length="559" mass="63802">MISLLFFAPTKLVLDSSAKLPSGLLNGNVNQLGDFDQCLDVADSVEKIKGQYCLASLQPEVPEKFHRMKYLHQLLQSHSAFRSEFNDPGHRVPRFSTINWALCIPSACSHSDIELSLLEYAKEFTAATKIDLKVRVEREMCQTKETLPKIDRSTLIAGGVFLTVILIAALMTIYDFRSTSESKNEWFLTFSLKKNTEALFNFSRDANDIASVHGIRFFNASMLIIAHKSMALFFQPYVNRTEMTEYLGQPWTVIGRAASLYTDPFIMLSGLLTTYSLYGRLQRGQPIRIIQEYTGRFLRLVPTLGALILFCTFILPLLGSGPQWNLVVTHHADICKSTWWRNLLFIHNYFGFENMCLTHTHHVGIDTQLFILSPLIAIGLYKWPKRTLMVILAVAGLSTTARYYVTVTRRLSNYICFGTSISQLFDTANYMYILPVHRATVYAMGVLLGYVLRRYRHIRLTPTQLKIGWYSNIALMLVAFFGPAPMGRIGYEYNPTHAAHYAAFAPIAWCSFFAWIIFTSHLGYESLLSRVLSWEGFLVTTRLSYAIYLTQFPVFFYNV</sequence>
<dbReference type="Pfam" id="PF01757">
    <property type="entry name" value="Acyl_transf_3"/>
    <property type="match status" value="1"/>
</dbReference>
<dbReference type="VEuPathDB" id="VectorBase:PPAPM1_005282"/>
<dbReference type="PANTHER" id="PTHR11161:SF4">
    <property type="entry name" value="DROP DEAD"/>
    <property type="match status" value="1"/>
</dbReference>
<dbReference type="InterPro" id="IPR052728">
    <property type="entry name" value="O2_lipid_transport_reg"/>
</dbReference>
<dbReference type="GO" id="GO:0016747">
    <property type="term" value="F:acyltransferase activity, transferring groups other than amino-acyl groups"/>
    <property type="evidence" value="ECO:0007669"/>
    <property type="project" value="InterPro"/>
</dbReference>
<proteinExistence type="predicted"/>
<dbReference type="Pfam" id="PF20146">
    <property type="entry name" value="NRF"/>
    <property type="match status" value="1"/>
</dbReference>
<dbReference type="SMART" id="SM00703">
    <property type="entry name" value="NRF"/>
    <property type="match status" value="1"/>
</dbReference>
<accession>A0A1B0CZ93</accession>
<evidence type="ECO:0000259" key="1">
    <source>
        <dbReference type="SMART" id="SM00703"/>
    </source>
</evidence>
<evidence type="ECO:0000313" key="2">
    <source>
        <dbReference type="EnsemblMetazoa" id="PPAI000415-PA"/>
    </source>
</evidence>
<keyword evidence="3" id="KW-1185">Reference proteome</keyword>
<dbReference type="EMBL" id="AJVK01002152">
    <property type="status" value="NOT_ANNOTATED_CDS"/>
    <property type="molecule type" value="Genomic_DNA"/>
</dbReference>
<dbReference type="InterPro" id="IPR002656">
    <property type="entry name" value="Acyl_transf_3_dom"/>
</dbReference>
<dbReference type="AlphaFoldDB" id="A0A1B0CZ93"/>
<name>A0A1B0CZ93_PHLPP</name>
<dbReference type="PANTHER" id="PTHR11161">
    <property type="entry name" value="O-ACYLTRANSFERASE"/>
    <property type="match status" value="1"/>
</dbReference>
<reference evidence="2" key="1">
    <citation type="submission" date="2022-08" db="UniProtKB">
        <authorList>
            <consortium name="EnsemblMetazoa"/>
        </authorList>
    </citation>
    <scope>IDENTIFICATION</scope>
    <source>
        <strain evidence="2">Israel</strain>
    </source>
</reference>
<evidence type="ECO:0000313" key="3">
    <source>
        <dbReference type="Proteomes" id="UP000092462"/>
    </source>
</evidence>
<dbReference type="InterPro" id="IPR006621">
    <property type="entry name" value="Nose-resist-to-fluoxetine_N"/>
</dbReference>
<dbReference type="VEuPathDB" id="VectorBase:PPAI000415"/>
<protein>
    <recommendedName>
        <fullName evidence="1">Nose resistant-to-fluoxetine protein N-terminal domain-containing protein</fullName>
    </recommendedName>
</protein>
<dbReference type="EnsemblMetazoa" id="PPAI000415-RA">
    <property type="protein sequence ID" value="PPAI000415-PA"/>
    <property type="gene ID" value="PPAI000415"/>
</dbReference>
<organism evidence="2 3">
    <name type="scientific">Phlebotomus papatasi</name>
    <name type="common">Sandfly</name>
    <dbReference type="NCBI Taxonomy" id="29031"/>
    <lineage>
        <taxon>Eukaryota</taxon>
        <taxon>Metazoa</taxon>
        <taxon>Ecdysozoa</taxon>
        <taxon>Arthropoda</taxon>
        <taxon>Hexapoda</taxon>
        <taxon>Insecta</taxon>
        <taxon>Pterygota</taxon>
        <taxon>Neoptera</taxon>
        <taxon>Endopterygota</taxon>
        <taxon>Diptera</taxon>
        <taxon>Nematocera</taxon>
        <taxon>Psychodoidea</taxon>
        <taxon>Psychodidae</taxon>
        <taxon>Phlebotomus</taxon>
        <taxon>Phlebotomus</taxon>
    </lineage>
</organism>
<feature type="domain" description="Nose resistant-to-fluoxetine protein N-terminal" evidence="1">
    <location>
        <begin position="3"/>
        <end position="143"/>
    </location>
</feature>
<dbReference type="Proteomes" id="UP000092462">
    <property type="component" value="Unassembled WGS sequence"/>
</dbReference>